<evidence type="ECO:0000313" key="8">
    <source>
        <dbReference type="Proteomes" id="UP000027583"/>
    </source>
</evidence>
<dbReference type="PANTHER" id="PTHR42800">
    <property type="entry name" value="EXOINULINASE INUD (AFU_ORTHOLOGUE AFUA_5G00480)"/>
    <property type="match status" value="1"/>
</dbReference>
<proteinExistence type="inferred from homology"/>
<dbReference type="Gene3D" id="2.60.120.560">
    <property type="entry name" value="Exo-inulinase, domain 1"/>
    <property type="match status" value="1"/>
</dbReference>
<dbReference type="PROSITE" id="PS00609">
    <property type="entry name" value="GLYCOSYL_HYDROL_F32"/>
    <property type="match status" value="1"/>
</dbReference>
<dbReference type="Gene3D" id="2.115.10.20">
    <property type="entry name" value="Glycosyl hydrolase domain, family 43"/>
    <property type="match status" value="1"/>
</dbReference>
<evidence type="ECO:0000256" key="4">
    <source>
        <dbReference type="RuleBase" id="RU362110"/>
    </source>
</evidence>
<dbReference type="SUPFAM" id="SSF75005">
    <property type="entry name" value="Arabinanase/levansucrase/invertase"/>
    <property type="match status" value="1"/>
</dbReference>
<dbReference type="InterPro" id="IPR013189">
    <property type="entry name" value="Glyco_hydro_32_C"/>
</dbReference>
<evidence type="ECO:0000256" key="2">
    <source>
        <dbReference type="ARBA" id="ARBA00022801"/>
    </source>
</evidence>
<name>A0A060QL46_9PROT</name>
<dbReference type="PANTHER" id="PTHR42800:SF2">
    <property type="entry name" value="INVERTASE-RELATED"/>
    <property type="match status" value="1"/>
</dbReference>
<dbReference type="GO" id="GO:0004575">
    <property type="term" value="F:sucrose alpha-glucosidase activity"/>
    <property type="evidence" value="ECO:0007669"/>
    <property type="project" value="TreeGrafter"/>
</dbReference>
<sequence>MTDRKTECSVALAGKLYRPSVHFTPPTGFMNDPNGLVFDGTQYHLYYQHNPDAAYSANICWGHATSTDLLNWKDQPIAVPDTVDGQAYTGCAVLDRDNRSGLFANAHGTNIAALYTRSLPTRQSQYLAISDNNGQSFEEYAGNPVLDIGSPNFRDPQVIFHEPTQKWVMVIAEVDHHRIGFYASNDLIHWTHLSHFGPAGLPTVNYECPNLIQVRDEAGAMRWVLFVSINPGSPMGGSVTQYFIGDFDGAVFTPCDAILRLTDFAKDAYALQVWSNMPDSEAVNIAWMGNWQYCQELPTRDWRGAMSLPRSMTIIQDTNGYPRLVQKPRGVEKLRLPLLSEANRYLAVSTRREIPLPVGKAIEIVIRLTADEYRQTEPGQNGLVINRFELAFANEEGEKLSIGYDVPSSQIWLDRSKLRGFDHPFFTGRFAAPVNTAYYPDARSVDLHLFLDGCAFELYANEYLETATALVYPAKPLDRLRLVTEGTGFTIETLEIYTLDKTMCRATL</sequence>
<dbReference type="Pfam" id="PF00251">
    <property type="entry name" value="Glyco_hydro_32N"/>
    <property type="match status" value="1"/>
</dbReference>
<dbReference type="SUPFAM" id="SSF49899">
    <property type="entry name" value="Concanavalin A-like lectins/glucanases"/>
    <property type="match status" value="1"/>
</dbReference>
<comment type="caution">
    <text evidence="7">The sequence shown here is derived from an EMBL/GenBank/DDBJ whole genome shotgun (WGS) entry which is preliminary data.</text>
</comment>
<dbReference type="Proteomes" id="UP000027583">
    <property type="component" value="Unassembled WGS sequence"/>
</dbReference>
<organism evidence="7 8">
    <name type="scientific">Asaia bogorensis</name>
    <dbReference type="NCBI Taxonomy" id="91915"/>
    <lineage>
        <taxon>Bacteria</taxon>
        <taxon>Pseudomonadati</taxon>
        <taxon>Pseudomonadota</taxon>
        <taxon>Alphaproteobacteria</taxon>
        <taxon>Acetobacterales</taxon>
        <taxon>Acetobacteraceae</taxon>
        <taxon>Asaia</taxon>
    </lineage>
</organism>
<comment type="similarity">
    <text evidence="1 4">Belongs to the glycosyl hydrolase 32 family.</text>
</comment>
<dbReference type="GO" id="GO:0005737">
    <property type="term" value="C:cytoplasm"/>
    <property type="evidence" value="ECO:0007669"/>
    <property type="project" value="TreeGrafter"/>
</dbReference>
<evidence type="ECO:0000259" key="5">
    <source>
        <dbReference type="Pfam" id="PF00251"/>
    </source>
</evidence>
<dbReference type="AlphaFoldDB" id="A0A060QL46"/>
<dbReference type="InterPro" id="IPR001362">
    <property type="entry name" value="Glyco_hydro_32"/>
</dbReference>
<gene>
    <name evidence="7" type="ORF">ASAP_1962</name>
</gene>
<dbReference type="InterPro" id="IPR013320">
    <property type="entry name" value="ConA-like_dom_sf"/>
</dbReference>
<keyword evidence="2 4" id="KW-0378">Hydrolase</keyword>
<dbReference type="eggNOG" id="COG1621">
    <property type="taxonomic scope" value="Bacteria"/>
</dbReference>
<evidence type="ECO:0000313" key="7">
    <source>
        <dbReference type="EMBL" id="CDG40007.1"/>
    </source>
</evidence>
<evidence type="ECO:0000256" key="3">
    <source>
        <dbReference type="ARBA" id="ARBA00023295"/>
    </source>
</evidence>
<keyword evidence="3 4" id="KW-0326">Glycosidase</keyword>
<dbReference type="EC" id="3.2.1.26" evidence="7"/>
<feature type="domain" description="Glycosyl hydrolase family 32 N-terminal" evidence="5">
    <location>
        <begin position="22"/>
        <end position="328"/>
    </location>
</feature>
<dbReference type="InterPro" id="IPR013148">
    <property type="entry name" value="Glyco_hydro_32_N"/>
</dbReference>
<evidence type="ECO:0000256" key="1">
    <source>
        <dbReference type="ARBA" id="ARBA00009902"/>
    </source>
</evidence>
<reference evidence="7 8" key="1">
    <citation type="journal article" date="2014" name="Genome Biol. Evol.">
        <title>Acetic acid bacteria genomes reveal functional traits for adaptation to life in insect guts.</title>
        <authorList>
            <person name="Chouaia B."/>
            <person name="Gaiarsa S."/>
            <person name="Crotti E."/>
            <person name="Comandatore F."/>
            <person name="Degli Esposti M."/>
            <person name="Ricci I."/>
            <person name="Alma A."/>
            <person name="Favia G."/>
            <person name="Bandi C."/>
            <person name="Daffonchio D."/>
        </authorList>
    </citation>
    <scope>NUCLEOTIDE SEQUENCE [LARGE SCALE GENOMIC DNA]</scope>
    <source>
        <strain evidence="7 8">SF2.1</strain>
    </source>
</reference>
<dbReference type="InterPro" id="IPR018053">
    <property type="entry name" value="Glyco_hydro_32_AS"/>
</dbReference>
<dbReference type="InterPro" id="IPR023296">
    <property type="entry name" value="Glyco_hydro_beta-prop_sf"/>
</dbReference>
<protein>
    <submittedName>
        <fullName evidence="7">Sucrose-6-phosphate hydrolase</fullName>
        <ecNumber evidence="7">3.2.1.26</ecNumber>
    </submittedName>
</protein>
<evidence type="ECO:0000259" key="6">
    <source>
        <dbReference type="Pfam" id="PF08244"/>
    </source>
</evidence>
<reference evidence="7 8" key="2">
    <citation type="journal article" date="2014" name="PLoS ONE">
        <title>Evolution of mitochondria reconstructed from the energy metabolism of living bacteria.</title>
        <authorList>
            <person name="Degli Esposti M."/>
            <person name="Chouaia B."/>
            <person name="Comandatore F."/>
            <person name="Crotti E."/>
            <person name="Sassera D."/>
            <person name="Lievens P.M."/>
            <person name="Daffonchio D."/>
            <person name="Bandi C."/>
        </authorList>
    </citation>
    <scope>NUCLEOTIDE SEQUENCE [LARGE SCALE GENOMIC DNA]</scope>
    <source>
        <strain evidence="7 8">SF2.1</strain>
    </source>
</reference>
<dbReference type="SMART" id="SM00640">
    <property type="entry name" value="Glyco_32"/>
    <property type="match status" value="1"/>
</dbReference>
<dbReference type="Pfam" id="PF08244">
    <property type="entry name" value="Glyco_hydro_32C"/>
    <property type="match status" value="1"/>
</dbReference>
<accession>A0A060QL46</accession>
<dbReference type="EMBL" id="CBLX010000013">
    <property type="protein sequence ID" value="CDG40007.1"/>
    <property type="molecule type" value="Genomic_DNA"/>
</dbReference>
<dbReference type="CDD" id="cd18622">
    <property type="entry name" value="GH32_Inu-like"/>
    <property type="match status" value="1"/>
</dbReference>
<dbReference type="RefSeq" id="WP_023978931.1">
    <property type="nucleotide sequence ID" value="NZ_CBLX010000013.1"/>
</dbReference>
<feature type="domain" description="Glycosyl hydrolase family 32 C-terminal" evidence="6">
    <location>
        <begin position="382"/>
        <end position="497"/>
    </location>
</feature>
<dbReference type="GO" id="GO:0005987">
    <property type="term" value="P:sucrose catabolic process"/>
    <property type="evidence" value="ECO:0007669"/>
    <property type="project" value="TreeGrafter"/>
</dbReference>